<name>I4AFT1_BERLS</name>
<proteinExistence type="predicted"/>
<sequence>MRATAGFFGDEEATLEHAKAGPEHGHIADNIANRRIAFQFYLIDLKTFFYSLKDAKPIKNEDNWIFDFVRLGNFGKDGNVLAYQNFINMKTKGQLYNVDGILNRSETKGMAAILDHYGYKYTTKDIYEEKFIPSLGGGGGTFHTRYKGTKFTITHDPNKK</sequence>
<dbReference type="KEGG" id="fli:Fleli_0331"/>
<gene>
    <name evidence="1" type="ordered locus">Fleli_0331</name>
</gene>
<protein>
    <submittedName>
        <fullName evidence="1">Uncharacterized protein</fullName>
    </submittedName>
</protein>
<dbReference type="EMBL" id="CP003345">
    <property type="protein sequence ID" value="AFM02816.1"/>
    <property type="molecule type" value="Genomic_DNA"/>
</dbReference>
<dbReference type="HOGENOM" id="CLU_1649616_0_0_10"/>
<reference evidence="2" key="1">
    <citation type="submission" date="2012-06" db="EMBL/GenBank/DDBJ databases">
        <title>The complete genome of Flexibacter litoralis DSM 6794.</title>
        <authorList>
            <person name="Lucas S."/>
            <person name="Copeland A."/>
            <person name="Lapidus A."/>
            <person name="Glavina del Rio T."/>
            <person name="Dalin E."/>
            <person name="Tice H."/>
            <person name="Bruce D."/>
            <person name="Goodwin L."/>
            <person name="Pitluck S."/>
            <person name="Peters L."/>
            <person name="Ovchinnikova G."/>
            <person name="Lu M."/>
            <person name="Kyrpides N."/>
            <person name="Mavromatis K."/>
            <person name="Ivanova N."/>
            <person name="Brettin T."/>
            <person name="Detter J.C."/>
            <person name="Han C."/>
            <person name="Larimer F."/>
            <person name="Land M."/>
            <person name="Hauser L."/>
            <person name="Markowitz V."/>
            <person name="Cheng J.-F."/>
            <person name="Hugenholtz P."/>
            <person name="Woyke T."/>
            <person name="Wu D."/>
            <person name="Spring S."/>
            <person name="Lang E."/>
            <person name="Kopitz M."/>
            <person name="Brambilla E."/>
            <person name="Klenk H.-P."/>
            <person name="Eisen J.A."/>
        </authorList>
    </citation>
    <scope>NUCLEOTIDE SEQUENCE [LARGE SCALE GENOMIC DNA]</scope>
    <source>
        <strain evidence="2">ATCC 23117 / DSM 6794 / NBRC 15988 / NCIMB 1366 / Sio-4</strain>
    </source>
</reference>
<keyword evidence="2" id="KW-1185">Reference proteome</keyword>
<dbReference type="AlphaFoldDB" id="I4AFT1"/>
<evidence type="ECO:0000313" key="2">
    <source>
        <dbReference type="Proteomes" id="UP000006054"/>
    </source>
</evidence>
<dbReference type="STRING" id="880071.Fleli_0331"/>
<dbReference type="Proteomes" id="UP000006054">
    <property type="component" value="Chromosome"/>
</dbReference>
<evidence type="ECO:0000313" key="1">
    <source>
        <dbReference type="EMBL" id="AFM02816.1"/>
    </source>
</evidence>
<dbReference type="RefSeq" id="WP_014796278.1">
    <property type="nucleotide sequence ID" value="NC_018018.1"/>
</dbReference>
<accession>I4AFT1</accession>
<organism evidence="1 2">
    <name type="scientific">Bernardetia litoralis (strain ATCC 23117 / DSM 6794 / NBRC 15988 / NCIMB 1366 / Fx l1 / Sio-4)</name>
    <name type="common">Flexibacter litoralis</name>
    <dbReference type="NCBI Taxonomy" id="880071"/>
    <lineage>
        <taxon>Bacteria</taxon>
        <taxon>Pseudomonadati</taxon>
        <taxon>Bacteroidota</taxon>
        <taxon>Cytophagia</taxon>
        <taxon>Cytophagales</taxon>
        <taxon>Bernardetiaceae</taxon>
        <taxon>Bernardetia</taxon>
    </lineage>
</organism>